<protein>
    <submittedName>
        <fullName evidence="12">TonB-dependent receptor</fullName>
    </submittedName>
</protein>
<evidence type="ECO:0000259" key="10">
    <source>
        <dbReference type="Pfam" id="PF00593"/>
    </source>
</evidence>
<keyword evidence="7 8" id="KW-0998">Cell outer membrane</keyword>
<dbReference type="InterPro" id="IPR039426">
    <property type="entry name" value="TonB-dep_rcpt-like"/>
</dbReference>
<dbReference type="Gene3D" id="2.170.130.10">
    <property type="entry name" value="TonB-dependent receptor, plug domain"/>
    <property type="match status" value="1"/>
</dbReference>
<comment type="similarity">
    <text evidence="8 9">Belongs to the TonB-dependent receptor family.</text>
</comment>
<dbReference type="CDD" id="cd01347">
    <property type="entry name" value="ligand_gated_channel"/>
    <property type="match status" value="1"/>
</dbReference>
<dbReference type="Gene3D" id="2.40.170.20">
    <property type="entry name" value="TonB-dependent receptor, beta-barrel domain"/>
    <property type="match status" value="1"/>
</dbReference>
<evidence type="ECO:0000256" key="8">
    <source>
        <dbReference type="PROSITE-ProRule" id="PRU01360"/>
    </source>
</evidence>
<dbReference type="PANTHER" id="PTHR47234">
    <property type="match status" value="1"/>
</dbReference>
<dbReference type="Proteomes" id="UP001339883">
    <property type="component" value="Unassembled WGS sequence"/>
</dbReference>
<accession>A0ABU6DU18</accession>
<evidence type="ECO:0000313" key="13">
    <source>
        <dbReference type="Proteomes" id="UP001339883"/>
    </source>
</evidence>
<evidence type="ECO:0000256" key="1">
    <source>
        <dbReference type="ARBA" id="ARBA00004571"/>
    </source>
</evidence>
<dbReference type="Pfam" id="PF07715">
    <property type="entry name" value="Plug"/>
    <property type="match status" value="1"/>
</dbReference>
<reference evidence="12 13" key="1">
    <citation type="submission" date="2019-08" db="EMBL/GenBank/DDBJ databases">
        <title>Five species of Acinetobacter isolated from floral nectar and animal pollinators.</title>
        <authorList>
            <person name="Hendry T.A."/>
        </authorList>
    </citation>
    <scope>NUCLEOTIDE SEQUENCE [LARGE SCALE GENOMIC DNA]</scope>
    <source>
        <strain evidence="12 13">MD18.27</strain>
    </source>
</reference>
<evidence type="ECO:0000256" key="9">
    <source>
        <dbReference type="RuleBase" id="RU003357"/>
    </source>
</evidence>
<dbReference type="EMBL" id="VTDN01000006">
    <property type="protein sequence ID" value="MEB5477220.1"/>
    <property type="molecule type" value="Genomic_DNA"/>
</dbReference>
<keyword evidence="5 9" id="KW-0798">TonB box</keyword>
<dbReference type="InterPro" id="IPR012910">
    <property type="entry name" value="Plug_dom"/>
</dbReference>
<evidence type="ECO:0000256" key="5">
    <source>
        <dbReference type="ARBA" id="ARBA00023077"/>
    </source>
</evidence>
<proteinExistence type="inferred from homology"/>
<keyword evidence="3 8" id="KW-1134">Transmembrane beta strand</keyword>
<organism evidence="12 13">
    <name type="scientific">Acinetobacter pollinis</name>
    <dbReference type="NCBI Taxonomy" id="2605270"/>
    <lineage>
        <taxon>Bacteria</taxon>
        <taxon>Pseudomonadati</taxon>
        <taxon>Pseudomonadota</taxon>
        <taxon>Gammaproteobacteria</taxon>
        <taxon>Moraxellales</taxon>
        <taxon>Moraxellaceae</taxon>
        <taxon>Acinetobacter</taxon>
    </lineage>
</organism>
<dbReference type="InterPro" id="IPR036942">
    <property type="entry name" value="Beta-barrel_TonB_sf"/>
</dbReference>
<comment type="subcellular location">
    <subcellularLocation>
        <location evidence="1 8">Cell outer membrane</location>
        <topology evidence="1 8">Multi-pass membrane protein</topology>
    </subcellularLocation>
</comment>
<dbReference type="RefSeq" id="WP_277095005.1">
    <property type="nucleotide sequence ID" value="NZ_VTDN01000006.1"/>
</dbReference>
<dbReference type="PANTHER" id="PTHR47234:SF2">
    <property type="entry name" value="TONB-DEPENDENT RECEPTOR"/>
    <property type="match status" value="1"/>
</dbReference>
<name>A0ABU6DU18_9GAMM</name>
<evidence type="ECO:0000256" key="2">
    <source>
        <dbReference type="ARBA" id="ARBA00022448"/>
    </source>
</evidence>
<feature type="domain" description="TonB-dependent receptor-like beta-barrel" evidence="10">
    <location>
        <begin position="349"/>
        <end position="847"/>
    </location>
</feature>
<evidence type="ECO:0000256" key="7">
    <source>
        <dbReference type="ARBA" id="ARBA00023237"/>
    </source>
</evidence>
<keyword evidence="6 8" id="KW-0472">Membrane</keyword>
<gene>
    <name evidence="12" type="ORF">I2F25_09220</name>
</gene>
<feature type="domain" description="TonB-dependent receptor plug" evidence="11">
    <location>
        <begin position="56"/>
        <end position="168"/>
    </location>
</feature>
<evidence type="ECO:0000256" key="6">
    <source>
        <dbReference type="ARBA" id="ARBA00023136"/>
    </source>
</evidence>
<dbReference type="PROSITE" id="PS52016">
    <property type="entry name" value="TONB_DEPENDENT_REC_3"/>
    <property type="match status" value="1"/>
</dbReference>
<evidence type="ECO:0000259" key="11">
    <source>
        <dbReference type="Pfam" id="PF07715"/>
    </source>
</evidence>
<comment type="caution">
    <text evidence="12">The sequence shown here is derived from an EMBL/GenBank/DDBJ whole genome shotgun (WGS) entry which is preliminary data.</text>
</comment>
<keyword evidence="4 8" id="KW-0812">Transmembrane</keyword>
<sequence>MNYNRLTRAIRSTLTGTVGIGIGLTAIITHAEDAPTKSKVERITVTGSSIKGVAAQSASPITIVKTEELAKQGVTTAEEALSSISANQPSRNAASNVGTTGGALSSANLRGLGANKTLVLLNGRRLASTPFDASAVDLSTIPLALIERIEILKDGASAIYGTDAIGGVINFITKKQYQGGGFAAEGLYPKSGGGVGQQYTLFGGYGTLEDQGFNVYGAATYQKQDSVLANQRSTSSRGGVLPELGVNRTSSGTFPANIAGLGNPYATLGCGNTSKNFASGNYCRYNSQADIGIVPKTETFSFLGKGTLKLTDNFNAIGEYVHAESKLTSIVAPDVFLGQGADYYIPSTSPYYPGNGITPALAGANGQSLGLNLRSQGGNRISESVFKSDRVLVGLEGNAANWDITTGISYAKSSGEYDLTGGYLDNDLVRKNLANGTLNPFGASADSGIWDSMQINGVSQTAKLESTSFDFTASRPIYTLPAGDVGFAVGTTFRYDKWSQSQNATVNSRTASTGVDPTTPDSTGSRNLKALFTEFQIPIFKTLNAQIAARYDDYNDFGSTFNPKFALRWQPAKQLMFRTSYSTGFRAPTLYEMHNQTTKTQTAASWNDPVLCKGGTPTNGGNAARDCNAQFYTQTGGNTNLQAEKSNTFTFGVVYEPVKNLVLSADYFNIEVKNQVGQISESAIFTDPTKYADKYVRNTDGSLNYINQNLQNLGNTKTSGIDLGLQWRSPMTQYGRLGLSVDGTYINSYKFQTEKNGVWENAVGKYNSDLGLGYAAGTVVTRWKHNANVNWNYDAWNLNLQQTFFKGYLDQNSNGQNHRVSDYTLYNLSGTYTGFKGTEITLGIKNILDTKPPVSNVVDNFQMGYDPRYSDIMGRTYFGRVSYKF</sequence>
<keyword evidence="2 8" id="KW-0813">Transport</keyword>
<evidence type="ECO:0000256" key="3">
    <source>
        <dbReference type="ARBA" id="ARBA00022452"/>
    </source>
</evidence>
<evidence type="ECO:0000256" key="4">
    <source>
        <dbReference type="ARBA" id="ARBA00022692"/>
    </source>
</evidence>
<dbReference type="SUPFAM" id="SSF56935">
    <property type="entry name" value="Porins"/>
    <property type="match status" value="1"/>
</dbReference>
<keyword evidence="13" id="KW-1185">Reference proteome</keyword>
<dbReference type="Pfam" id="PF00593">
    <property type="entry name" value="TonB_dep_Rec_b-barrel"/>
    <property type="match status" value="1"/>
</dbReference>
<evidence type="ECO:0000313" key="12">
    <source>
        <dbReference type="EMBL" id="MEB5477220.1"/>
    </source>
</evidence>
<keyword evidence="12" id="KW-0675">Receptor</keyword>
<dbReference type="InterPro" id="IPR037066">
    <property type="entry name" value="Plug_dom_sf"/>
</dbReference>
<dbReference type="InterPro" id="IPR000531">
    <property type="entry name" value="Beta-barrel_TonB"/>
</dbReference>